<dbReference type="EMBL" id="FRCS01000005">
    <property type="protein sequence ID" value="SHN32382.1"/>
    <property type="molecule type" value="Genomic_DNA"/>
</dbReference>
<proteinExistence type="predicted"/>
<evidence type="ECO:0000313" key="3">
    <source>
        <dbReference type="EMBL" id="SHN32382.1"/>
    </source>
</evidence>
<protein>
    <recommendedName>
        <fullName evidence="5">PknH-like extracellular domain-containing protein</fullName>
    </recommendedName>
</protein>
<feature type="region of interest" description="Disordered" evidence="1">
    <location>
        <begin position="26"/>
        <end position="50"/>
    </location>
</feature>
<name>A0A1M7QLX6_9ACTN</name>
<feature type="signal peptide" evidence="2">
    <location>
        <begin position="1"/>
        <end position="23"/>
    </location>
</feature>
<evidence type="ECO:0000313" key="4">
    <source>
        <dbReference type="Proteomes" id="UP000184440"/>
    </source>
</evidence>
<dbReference type="PROSITE" id="PS51257">
    <property type="entry name" value="PROKAR_LIPOPROTEIN"/>
    <property type="match status" value="1"/>
</dbReference>
<dbReference type="Proteomes" id="UP000184440">
    <property type="component" value="Unassembled WGS sequence"/>
</dbReference>
<keyword evidence="4" id="KW-1185">Reference proteome</keyword>
<accession>A0A1M7QLX6</accession>
<evidence type="ECO:0000256" key="1">
    <source>
        <dbReference type="SAM" id="MobiDB-lite"/>
    </source>
</evidence>
<evidence type="ECO:0000256" key="2">
    <source>
        <dbReference type="SAM" id="SignalP"/>
    </source>
</evidence>
<gene>
    <name evidence="3" type="ORF">SAMN05443668_10529</name>
</gene>
<dbReference type="AlphaFoldDB" id="A0A1M7QLX6"/>
<keyword evidence="2" id="KW-0732">Signal</keyword>
<organism evidence="3 4">
    <name type="scientific">Cryptosporangium aurantiacum</name>
    <dbReference type="NCBI Taxonomy" id="134849"/>
    <lineage>
        <taxon>Bacteria</taxon>
        <taxon>Bacillati</taxon>
        <taxon>Actinomycetota</taxon>
        <taxon>Actinomycetes</taxon>
        <taxon>Cryptosporangiales</taxon>
        <taxon>Cryptosporangiaceae</taxon>
        <taxon>Cryptosporangium</taxon>
    </lineage>
</organism>
<dbReference type="STRING" id="134849.SAMN05443668_10529"/>
<feature type="region of interest" description="Disordered" evidence="1">
    <location>
        <begin position="69"/>
        <end position="90"/>
    </location>
</feature>
<evidence type="ECO:0008006" key="5">
    <source>
        <dbReference type="Google" id="ProtNLM"/>
    </source>
</evidence>
<reference evidence="3 4" key="1">
    <citation type="submission" date="2016-11" db="EMBL/GenBank/DDBJ databases">
        <authorList>
            <person name="Jaros S."/>
            <person name="Januszkiewicz K."/>
            <person name="Wedrychowicz H."/>
        </authorList>
    </citation>
    <scope>NUCLEOTIDE SEQUENCE [LARGE SCALE GENOMIC DNA]</scope>
    <source>
        <strain evidence="3 4">DSM 46144</strain>
    </source>
</reference>
<feature type="chain" id="PRO_5039528837" description="PknH-like extracellular domain-containing protein" evidence="2">
    <location>
        <begin position="24"/>
        <end position="243"/>
    </location>
</feature>
<feature type="compositionally biased region" description="Low complexity" evidence="1">
    <location>
        <begin position="38"/>
        <end position="50"/>
    </location>
</feature>
<sequence length="243" mass="25115">MFTRTSVFVATVCALTLALTGCSDDSDSATKPAAVDQPAPSASPSPSEAPEARLLTAAEAKAALPALTDLPGSGWKATPVPAEDGDSQVEPASCAPLWNQVATDYSGYKPKIAVMENTGYTAEAPGSYTEVLFEVASWTNAADSALPIEAGASADQCASFSATEPDGTYPVTAKKLTPLALGEKQSAIQFTTTVEGITVYFSLYQFAVGHNLVSVLQSSTGADNPQTTFEPVIRGILADLKKA</sequence>